<dbReference type="Proteomes" id="UP001305606">
    <property type="component" value="Chromosome"/>
</dbReference>
<feature type="compositionally biased region" description="Polar residues" evidence="1">
    <location>
        <begin position="9"/>
        <end position="20"/>
    </location>
</feature>
<proteinExistence type="predicted"/>
<dbReference type="PANTHER" id="PTHR35339">
    <property type="entry name" value="LINALOOL DEHYDRATASE_ISOMERASE DOMAIN-CONTAINING PROTEIN"/>
    <property type="match status" value="1"/>
</dbReference>
<evidence type="ECO:0000313" key="4">
    <source>
        <dbReference type="Proteomes" id="UP001305606"/>
    </source>
</evidence>
<dbReference type="Pfam" id="PF10022">
    <property type="entry name" value="DUF2264"/>
    <property type="match status" value="1"/>
</dbReference>
<organism evidence="3 4">
    <name type="scientific">Streptomyces luomodiensis</name>
    <dbReference type="NCBI Taxonomy" id="3026192"/>
    <lineage>
        <taxon>Bacteria</taxon>
        <taxon>Bacillati</taxon>
        <taxon>Actinomycetota</taxon>
        <taxon>Actinomycetes</taxon>
        <taxon>Kitasatosporales</taxon>
        <taxon>Streptomycetaceae</taxon>
        <taxon>Streptomyces</taxon>
    </lineage>
</organism>
<evidence type="ECO:0000259" key="2">
    <source>
        <dbReference type="Pfam" id="PF10022"/>
    </source>
</evidence>
<protein>
    <submittedName>
        <fullName evidence="3">DUF2264 domain-containing protein</fullName>
    </submittedName>
</protein>
<evidence type="ECO:0000256" key="1">
    <source>
        <dbReference type="SAM" id="MobiDB-lite"/>
    </source>
</evidence>
<dbReference type="PANTHER" id="PTHR35339:SF4">
    <property type="entry name" value="LINALOOL DEHYDRATASE_ISOMERASE DOMAIN-CONTAINING PROTEIN"/>
    <property type="match status" value="1"/>
</dbReference>
<name>A0ABY9VB21_9ACTN</name>
<dbReference type="EMBL" id="CP117522">
    <property type="protein sequence ID" value="WNF00834.1"/>
    <property type="molecule type" value="Genomic_DNA"/>
</dbReference>
<dbReference type="InterPro" id="IPR016624">
    <property type="entry name" value="UCP014753"/>
</dbReference>
<sequence length="678" mass="72359">MTPTPHSPTPDNRTPGNGTPDSGRPEGISPYTGWERRHWTAYADRLLSALDAHWSPGRARILPPGPNSSYGPDSDGLEGYARSLLMAGFRIAGERGADPHGLLERYAAGLAAGTDPHHPEAWPRPDTLDQAKVEAASIALILQLTKPWLWDRLDDRVREATVAWLSAVIGQPYPPINWVWFRIVVESFLREAGGPWSATDIEADLAVHASLRRADGWLSDGQERAYDHYAGWALHTYPLLWTGLFDVTGSLCAERLKATWEGDLARYLDDAVRLVGADGSPLLQGRSLIYRFAAAAPFWVGAISGASPLPPGLTRRVASGIVDHFARHGVPGGDGLLTMGWHHPWPGMRQSYSGPGSPYWASKGMLGLALPADHPVWTATEEPLPLEEDDQARIVSAPGWLVSGRRADGIVTVLNHGTDHARPGTARTDAPLYARLGYSTATLPPLTGPTLRGPVDNTVALLDEDGRASHRTGFDTSRTLELPHGVPAAVSSGPVHWVDSAGDTSPDHGSGRAGNVTAGPRVTVASAVRDGTEVRLVRVEGAPGPGVRLRLGGWPVAADIRPGTGASRDTGPDDPYAVATTDRLTSRLRGLTGYQDAGVLLEQDTSPLGRWTAIPWLAADLPAPGAVLAAAVTLSRGSATEPRAVEIRPDGDNGHVAHIVWHDGVETEFPIPQDLLPG</sequence>
<keyword evidence="4" id="KW-1185">Reference proteome</keyword>
<dbReference type="InterPro" id="IPR049349">
    <property type="entry name" value="DUF2264_N"/>
</dbReference>
<gene>
    <name evidence="3" type="ORF">PS467_38640</name>
</gene>
<evidence type="ECO:0000313" key="3">
    <source>
        <dbReference type="EMBL" id="WNF00834.1"/>
    </source>
</evidence>
<feature type="region of interest" description="Disordered" evidence="1">
    <location>
        <begin position="1"/>
        <end position="31"/>
    </location>
</feature>
<feature type="domain" description="DUF2264" evidence="2">
    <location>
        <begin position="36"/>
        <end position="384"/>
    </location>
</feature>
<reference evidence="3 4" key="1">
    <citation type="submission" date="2023-02" db="EMBL/GenBank/DDBJ databases">
        <title>Streptomyces sp. SCA4-21 with antifungal activity against Fusarium oxysporum f. sp. cubense, Streptomyces sp. SCA2-17 with antifungal activity against Fusarium oxysporum f. sp. cubense.</title>
        <authorList>
            <person name="Qi D."/>
        </authorList>
    </citation>
    <scope>NUCLEOTIDE SEQUENCE [LARGE SCALE GENOMIC DNA]</scope>
    <source>
        <strain evidence="3 4">SCA4-21</strain>
    </source>
</reference>
<accession>A0ABY9VB21</accession>
<dbReference type="RefSeq" id="WP_311039186.1">
    <property type="nucleotide sequence ID" value="NZ_CP117522.1"/>
</dbReference>